<name>A0A1Y6CBT4_9BACT</name>
<dbReference type="Gene3D" id="3.40.390.10">
    <property type="entry name" value="Collagenase (Catalytic Domain)"/>
    <property type="match status" value="1"/>
</dbReference>
<dbReference type="GO" id="GO:0006508">
    <property type="term" value="P:proteolysis"/>
    <property type="evidence" value="ECO:0007669"/>
    <property type="project" value="InterPro"/>
</dbReference>
<dbReference type="Proteomes" id="UP000192907">
    <property type="component" value="Unassembled WGS sequence"/>
</dbReference>
<dbReference type="InterPro" id="IPR024079">
    <property type="entry name" value="MetalloPept_cat_dom_sf"/>
</dbReference>
<dbReference type="PROSITE" id="PS51257">
    <property type="entry name" value="PROKAR_LIPOPROTEIN"/>
    <property type="match status" value="1"/>
</dbReference>
<dbReference type="OrthoDB" id="9008848at2"/>
<evidence type="ECO:0000259" key="1">
    <source>
        <dbReference type="SMART" id="SM00235"/>
    </source>
</evidence>
<dbReference type="RefSeq" id="WP_132321640.1">
    <property type="nucleotide sequence ID" value="NZ_FWZT01000016.1"/>
</dbReference>
<gene>
    <name evidence="2" type="ORF">SAMN06296036_116142</name>
</gene>
<dbReference type="SUPFAM" id="SSF55486">
    <property type="entry name" value="Metalloproteases ('zincins'), catalytic domain"/>
    <property type="match status" value="1"/>
</dbReference>
<evidence type="ECO:0000313" key="3">
    <source>
        <dbReference type="Proteomes" id="UP000192907"/>
    </source>
</evidence>
<dbReference type="GO" id="GO:0004222">
    <property type="term" value="F:metalloendopeptidase activity"/>
    <property type="evidence" value="ECO:0007669"/>
    <property type="project" value="InterPro"/>
</dbReference>
<evidence type="ECO:0000313" key="2">
    <source>
        <dbReference type="EMBL" id="SMF53566.1"/>
    </source>
</evidence>
<sequence length="365" mass="40433">MKRSSLLCGAFTLLGLACHRSEPSALDGVVALNFKWQDPSRIPVCFINPEQASGYDTLLEDLETKVRTEYEKTSQVRFVSWGECSELTAETRDNTVRIYLDRDDSFSIGGGVSLVGATRGNQLDDCEDCTMRIGINHYDKPWGKTATLSTAVHEFGHAAGLYHEHERADRSDVCQTGGIRHTRVKDESSSIRYIDEYDPDSIMNYCADRDITSLSPSDIRALDYLYGAIKTFDQNAFTYLNGVLPVANYFRSSQDAGFLGMEIPEAYRGKTIMAQASFAIFSGCARVGLVSMDTPNQEPLAIGDEEQCTNWIQPFALELTVPDEGRFAFGIILNKGVGSIPIEIAYENLDFLSNVDAPPSTDEQD</sequence>
<dbReference type="SMART" id="SM00235">
    <property type="entry name" value="ZnMc"/>
    <property type="match status" value="1"/>
</dbReference>
<feature type="domain" description="Peptidase metallopeptidase" evidence="1">
    <location>
        <begin position="32"/>
        <end position="228"/>
    </location>
</feature>
<proteinExistence type="predicted"/>
<dbReference type="Pfam" id="PF01400">
    <property type="entry name" value="Astacin"/>
    <property type="match status" value="1"/>
</dbReference>
<reference evidence="3" key="1">
    <citation type="submission" date="2017-04" db="EMBL/GenBank/DDBJ databases">
        <authorList>
            <person name="Varghese N."/>
            <person name="Submissions S."/>
        </authorList>
    </citation>
    <scope>NUCLEOTIDE SEQUENCE [LARGE SCALE GENOMIC DNA]</scope>
    <source>
        <strain evidence="3">RKEM611</strain>
    </source>
</reference>
<keyword evidence="3" id="KW-1185">Reference proteome</keyword>
<dbReference type="GO" id="GO:0008270">
    <property type="term" value="F:zinc ion binding"/>
    <property type="evidence" value="ECO:0007669"/>
    <property type="project" value="InterPro"/>
</dbReference>
<accession>A0A1Y6CBT4</accession>
<dbReference type="InterPro" id="IPR006026">
    <property type="entry name" value="Peptidase_Metallo"/>
</dbReference>
<dbReference type="AlphaFoldDB" id="A0A1Y6CBT4"/>
<dbReference type="EMBL" id="FWZT01000016">
    <property type="protein sequence ID" value="SMF53566.1"/>
    <property type="molecule type" value="Genomic_DNA"/>
</dbReference>
<protein>
    <submittedName>
        <fullName evidence="2">Astacin (Peptidase family M12A)</fullName>
    </submittedName>
</protein>
<organism evidence="2 3">
    <name type="scientific">Pseudobacteriovorax antillogorgiicola</name>
    <dbReference type="NCBI Taxonomy" id="1513793"/>
    <lineage>
        <taxon>Bacteria</taxon>
        <taxon>Pseudomonadati</taxon>
        <taxon>Bdellovibrionota</taxon>
        <taxon>Oligoflexia</taxon>
        <taxon>Oligoflexales</taxon>
        <taxon>Pseudobacteriovoracaceae</taxon>
        <taxon>Pseudobacteriovorax</taxon>
    </lineage>
</organism>
<dbReference type="InterPro" id="IPR001506">
    <property type="entry name" value="Peptidase_M12A"/>
</dbReference>